<keyword evidence="6 8" id="KW-0472">Membrane</keyword>
<dbReference type="PANTHER" id="PTHR43520:SF8">
    <property type="entry name" value="P-TYPE CU(+) TRANSPORTER"/>
    <property type="match status" value="1"/>
</dbReference>
<dbReference type="NCBIfam" id="TIGR01494">
    <property type="entry name" value="ATPase_P-type"/>
    <property type="match status" value="1"/>
</dbReference>
<feature type="domain" description="P-type ATPase A" evidence="9">
    <location>
        <begin position="359"/>
        <end position="447"/>
    </location>
</feature>
<dbReference type="SUPFAM" id="SSF55008">
    <property type="entry name" value="HMA, heavy metal-associated domain"/>
    <property type="match status" value="1"/>
</dbReference>
<evidence type="ECO:0000259" key="9">
    <source>
        <dbReference type="Pfam" id="PF00122"/>
    </source>
</evidence>
<dbReference type="Gene3D" id="3.40.1110.10">
    <property type="entry name" value="Calcium-transporting ATPase, cytoplasmic domain N"/>
    <property type="match status" value="1"/>
</dbReference>
<keyword evidence="5 8" id="KW-1133">Transmembrane helix</keyword>
<organism evidence="10 11">
    <name type="scientific">Corynebacterium testudinoris</name>
    <dbReference type="NCBI Taxonomy" id="136857"/>
    <lineage>
        <taxon>Bacteria</taxon>
        <taxon>Bacillati</taxon>
        <taxon>Actinomycetota</taxon>
        <taxon>Actinomycetes</taxon>
        <taxon>Mycobacteriales</taxon>
        <taxon>Corynebacteriaceae</taxon>
        <taxon>Corynebacterium</taxon>
    </lineage>
</organism>
<keyword evidence="4" id="KW-1278">Translocase</keyword>
<feature type="transmembrane region" description="Helical" evidence="8">
    <location>
        <begin position="253"/>
        <end position="277"/>
    </location>
</feature>
<feature type="transmembrane region" description="Helical" evidence="8">
    <location>
        <begin position="222"/>
        <end position="241"/>
    </location>
</feature>
<dbReference type="InterPro" id="IPR006121">
    <property type="entry name" value="HMA_dom"/>
</dbReference>
<evidence type="ECO:0000256" key="6">
    <source>
        <dbReference type="ARBA" id="ARBA00023136"/>
    </source>
</evidence>
<accession>A0A0G3H4Y5</accession>
<proteinExistence type="predicted"/>
<dbReference type="InterPro" id="IPR023214">
    <property type="entry name" value="HAD_sf"/>
</dbReference>
<dbReference type="GO" id="GO:0043682">
    <property type="term" value="F:P-type divalent copper transporter activity"/>
    <property type="evidence" value="ECO:0007669"/>
    <property type="project" value="TreeGrafter"/>
</dbReference>
<dbReference type="RefSeq" id="WP_047252257.1">
    <property type="nucleotide sequence ID" value="NZ_CP011545.1"/>
</dbReference>
<feature type="transmembrane region" description="Helical" evidence="8">
    <location>
        <begin position="494"/>
        <end position="519"/>
    </location>
</feature>
<feature type="transmembrane region" description="Helical" evidence="8">
    <location>
        <begin position="467"/>
        <end position="488"/>
    </location>
</feature>
<evidence type="ECO:0000256" key="4">
    <source>
        <dbReference type="ARBA" id="ARBA00022967"/>
    </source>
</evidence>
<dbReference type="AlphaFoldDB" id="A0A0G3H4Y5"/>
<sequence>MNNRYDDDVSSAIAEARTAARAAGFNDIDDERTRPTDPSERPKVSYAFDLTGLDNAPDIANIEAALEQIPGVRARLVYPNATAWVTAPDTVDPNDLVRVIEGFDIGAVLTDGSLRRRIMHSHSGEGPLTQRPELRPTRRRSSMSWKFRRHLEEEARIQERARLAGFLNNSPESLRDPDARGRQDILFTARDLLTPTRLIITIVLTVPVLALTYFQSLQFDGWQWLTLGLALPVVTWGAWPFHRAMVGGVRRGLTALDAASSVAIIAATIWSLMMLIFTPAGDLGWQTTPSWFAFNQNRIVDGELFLDVACGMTVLLLVGRLLTMRSRVSLLDELDARRPSPHELVEVVQKKGSGGEPGGGSREKIPLQEVNVGDDIMIEQGQIVPVDGQVVGGSCMASPGLFGSGPEDVQDVKVNSYVYAGTKNLQGRIKVRAAYTGHGTRLTAIRRWVSAANQKQIQSTLLSTRTAAMLIPAAFGIAILDFMLWTLIAGNFNAAFATSLAVLASVAPVAIALSPALAIRNGIESAARNGVLIRDGSIVRVIENIDTVIFNRVGTLAETAMAIETVTADRGENPELVLRVAGALAMESDHPVSRALVKAAREARDFGTGGEEVPHWIDVSHFEIGPEGDFRGLIELPVTDDNGHVSMQQMEARLWRPLNMSQLHGRLAAAAISGGTPLVVRWKGRDRGVITLRDTVKDDAEIAIQELSDMGVETMMLSRDTYPVARRIADRIGIDHVLAGIAPGKKAQAVRSVHTRGATVGMVGDVSVLSSLRVADVGILMGTDSQVDRIAHSEHPDVDAIVLRPDVTGVPQLIVHCRRICRIIDRNIVFAWTYNGLAVLASIAGVLHPMAATVLMLGSSLIIEARSNRARVFRR</sequence>
<evidence type="ECO:0000313" key="10">
    <source>
        <dbReference type="EMBL" id="AKK07795.1"/>
    </source>
</evidence>
<comment type="subcellular location">
    <subcellularLocation>
        <location evidence="1">Cell membrane</location>
        <topology evidence="1">Multi-pass membrane protein</topology>
    </subcellularLocation>
</comment>
<feature type="region of interest" description="Disordered" evidence="7">
    <location>
        <begin position="24"/>
        <end position="43"/>
    </location>
</feature>
<dbReference type="SUPFAM" id="SSF81653">
    <property type="entry name" value="Calcium ATPase, transduction domain A"/>
    <property type="match status" value="1"/>
</dbReference>
<dbReference type="PANTHER" id="PTHR43520">
    <property type="entry name" value="ATP7, ISOFORM B"/>
    <property type="match status" value="1"/>
</dbReference>
<dbReference type="Proteomes" id="UP000035540">
    <property type="component" value="Chromosome"/>
</dbReference>
<feature type="transmembrane region" description="Helical" evidence="8">
    <location>
        <begin position="828"/>
        <end position="851"/>
    </location>
</feature>
<dbReference type="Pfam" id="PF00702">
    <property type="entry name" value="Hydrolase"/>
    <property type="match status" value="1"/>
</dbReference>
<dbReference type="GO" id="GO:0055070">
    <property type="term" value="P:copper ion homeostasis"/>
    <property type="evidence" value="ECO:0007669"/>
    <property type="project" value="TreeGrafter"/>
</dbReference>
<dbReference type="SUPFAM" id="SSF56784">
    <property type="entry name" value="HAD-like"/>
    <property type="match status" value="1"/>
</dbReference>
<dbReference type="GO" id="GO:0005507">
    <property type="term" value="F:copper ion binding"/>
    <property type="evidence" value="ECO:0007669"/>
    <property type="project" value="TreeGrafter"/>
</dbReference>
<dbReference type="Gene3D" id="2.70.150.10">
    <property type="entry name" value="Calcium-transporting ATPase, cytoplasmic transduction domain A"/>
    <property type="match status" value="1"/>
</dbReference>
<evidence type="ECO:0000313" key="11">
    <source>
        <dbReference type="Proteomes" id="UP000035540"/>
    </source>
</evidence>
<dbReference type="KEGG" id="cted:CTEST_01675"/>
<feature type="transmembrane region" description="Helical" evidence="8">
    <location>
        <begin position="198"/>
        <end position="216"/>
    </location>
</feature>
<dbReference type="InterPro" id="IPR001757">
    <property type="entry name" value="P_typ_ATPase"/>
</dbReference>
<dbReference type="InterPro" id="IPR036412">
    <property type="entry name" value="HAD-like_sf"/>
</dbReference>
<protein>
    <submittedName>
        <fullName evidence="10">Cation transport ATPase</fullName>
    </submittedName>
</protein>
<dbReference type="EMBL" id="CP011545">
    <property type="protein sequence ID" value="AKK07795.1"/>
    <property type="molecule type" value="Genomic_DNA"/>
</dbReference>
<dbReference type="OrthoDB" id="4423159at2"/>
<dbReference type="Pfam" id="PF00122">
    <property type="entry name" value="E1-E2_ATPase"/>
    <property type="match status" value="1"/>
</dbReference>
<keyword evidence="2 8" id="KW-0812">Transmembrane</keyword>
<dbReference type="GO" id="GO:0016887">
    <property type="term" value="F:ATP hydrolysis activity"/>
    <property type="evidence" value="ECO:0007669"/>
    <property type="project" value="InterPro"/>
</dbReference>
<name>A0A0G3H4Y5_9CORY</name>
<feature type="compositionally biased region" description="Basic and acidic residues" evidence="7">
    <location>
        <begin position="31"/>
        <end position="43"/>
    </location>
</feature>
<dbReference type="InterPro" id="IPR008250">
    <property type="entry name" value="ATPase_P-typ_transduc_dom_A_sf"/>
</dbReference>
<dbReference type="GO" id="GO:0005524">
    <property type="term" value="F:ATP binding"/>
    <property type="evidence" value="ECO:0007669"/>
    <property type="project" value="InterPro"/>
</dbReference>
<dbReference type="STRING" id="136857.CTEST_01675"/>
<evidence type="ECO:0000256" key="2">
    <source>
        <dbReference type="ARBA" id="ARBA00022692"/>
    </source>
</evidence>
<dbReference type="InterPro" id="IPR059000">
    <property type="entry name" value="ATPase_P-type_domA"/>
</dbReference>
<feature type="region of interest" description="Disordered" evidence="7">
    <location>
        <begin position="119"/>
        <end position="141"/>
    </location>
</feature>
<reference evidence="11" key="2">
    <citation type="submission" date="2015-05" db="EMBL/GenBank/DDBJ databases">
        <title>Complete genome sequence of Corynebacterium testudinoris DSM 44614, recovered from necrotic lesions in the mouth of a tortoise.</title>
        <authorList>
            <person name="Ruckert C."/>
            <person name="Albersmeier A."/>
            <person name="Winkler A."/>
            <person name="Tauch A."/>
        </authorList>
    </citation>
    <scope>NUCLEOTIDE SEQUENCE [LARGE SCALE GENOMIC DNA]</scope>
    <source>
        <strain evidence="11">DSM 44614</strain>
    </source>
</reference>
<keyword evidence="3" id="KW-0479">Metal-binding</keyword>
<gene>
    <name evidence="10" type="ORF">CTEST_01675</name>
</gene>
<feature type="transmembrane region" description="Helical" evidence="8">
    <location>
        <begin position="304"/>
        <end position="322"/>
    </location>
</feature>
<dbReference type="SUPFAM" id="SSF81660">
    <property type="entry name" value="Metal cation-transporting ATPase, ATP-binding domain N"/>
    <property type="match status" value="1"/>
</dbReference>
<dbReference type="InterPro" id="IPR023299">
    <property type="entry name" value="ATPase_P-typ_cyto_dom_N"/>
</dbReference>
<reference evidence="10 11" key="1">
    <citation type="journal article" date="2015" name="Genome Announc.">
        <title>Complete Genome Sequence of the Type Strain Corynebacterium testudinoris DSM 44614, Recovered from Necrotic Lesions in the Mouth of a Tortoise.</title>
        <authorList>
            <person name="Ruckert C."/>
            <person name="Kriete M."/>
            <person name="Jaenicke S."/>
            <person name="Winkler A."/>
            <person name="Tauch A."/>
        </authorList>
    </citation>
    <scope>NUCLEOTIDE SEQUENCE [LARGE SCALE GENOMIC DNA]</scope>
    <source>
        <strain evidence="10 11">DSM 44614</strain>
    </source>
</reference>
<evidence type="ECO:0000256" key="5">
    <source>
        <dbReference type="ARBA" id="ARBA00022989"/>
    </source>
</evidence>
<dbReference type="CDD" id="cd00371">
    <property type="entry name" value="HMA"/>
    <property type="match status" value="1"/>
</dbReference>
<dbReference type="PATRIC" id="fig|136857.5.peg.331"/>
<dbReference type="Gene3D" id="3.40.50.1000">
    <property type="entry name" value="HAD superfamily/HAD-like"/>
    <property type="match status" value="1"/>
</dbReference>
<evidence type="ECO:0000256" key="7">
    <source>
        <dbReference type="SAM" id="MobiDB-lite"/>
    </source>
</evidence>
<evidence type="ECO:0000256" key="1">
    <source>
        <dbReference type="ARBA" id="ARBA00004651"/>
    </source>
</evidence>
<evidence type="ECO:0000256" key="3">
    <source>
        <dbReference type="ARBA" id="ARBA00022723"/>
    </source>
</evidence>
<evidence type="ECO:0000256" key="8">
    <source>
        <dbReference type="SAM" id="Phobius"/>
    </source>
</evidence>
<dbReference type="InterPro" id="IPR036163">
    <property type="entry name" value="HMA_dom_sf"/>
</dbReference>
<dbReference type="GO" id="GO:0005886">
    <property type="term" value="C:plasma membrane"/>
    <property type="evidence" value="ECO:0007669"/>
    <property type="project" value="UniProtKB-SubCell"/>
</dbReference>
<keyword evidence="11" id="KW-1185">Reference proteome</keyword>